<reference evidence="7 8" key="1">
    <citation type="submission" date="2025-05" db="UniProtKB">
        <authorList>
            <consortium name="RefSeq"/>
        </authorList>
    </citation>
    <scope>IDENTIFICATION</scope>
    <source>
        <tissue evidence="7 8">Thorax and Abdomen</tissue>
    </source>
</reference>
<evidence type="ECO:0000256" key="5">
    <source>
        <dbReference type="SAM" id="SignalP"/>
    </source>
</evidence>
<dbReference type="GO" id="GO:0008194">
    <property type="term" value="F:UDP-glycosyltransferase activity"/>
    <property type="evidence" value="ECO:0007669"/>
    <property type="project" value="InterPro"/>
</dbReference>
<evidence type="ECO:0000313" key="10">
    <source>
        <dbReference type="RefSeq" id="XP_046586914.1"/>
    </source>
</evidence>
<keyword evidence="5" id="KW-0732">Signal</keyword>
<feature type="signal peptide" evidence="5">
    <location>
        <begin position="1"/>
        <end position="22"/>
    </location>
</feature>
<dbReference type="Pfam" id="PF00201">
    <property type="entry name" value="UDPGT"/>
    <property type="match status" value="1"/>
</dbReference>
<feature type="transmembrane region" description="Helical" evidence="4">
    <location>
        <begin position="477"/>
        <end position="500"/>
    </location>
</feature>
<organism evidence="6 7">
    <name type="scientific">Neodiprion lecontei</name>
    <name type="common">Redheaded pine sawfly</name>
    <dbReference type="NCBI Taxonomy" id="441921"/>
    <lineage>
        <taxon>Eukaryota</taxon>
        <taxon>Metazoa</taxon>
        <taxon>Ecdysozoa</taxon>
        <taxon>Arthropoda</taxon>
        <taxon>Hexapoda</taxon>
        <taxon>Insecta</taxon>
        <taxon>Pterygota</taxon>
        <taxon>Neoptera</taxon>
        <taxon>Endopterygota</taxon>
        <taxon>Hymenoptera</taxon>
        <taxon>Tenthredinoidea</taxon>
        <taxon>Diprionidae</taxon>
        <taxon>Diprioninae</taxon>
        <taxon>Neodiprion</taxon>
    </lineage>
</organism>
<sequence>MKLVHFSIVLLSTVCFVRNGNGARILAMFPLPAPSHFTMYQGVLMDLANRGHQIDVVSHFPLMYPFHNYRDIVDLNGKMDVMANTMTFETVEHVGNVALEEYGAQKVGNDLCDILGIPEIQELINNPPKDPPYDLVIAEFFFANCFFAFGRHLNVPVVAMTSAPTLHYSNEPLGNPLNPAIVPEYEDGSIIHMNFWQRLRNTLYTFNRIRRIRSLTEVQNDAVKKYFGSDMPGVRELERDVALLLVNSHHSLNGIRPMTPAILEVGGIHIRFENVELPADLRNWLDNSTSGFIYACFGTLLRIESFPKEFLAELYSGFTKIAPIRVLLKSTNPEELPPGLPQNVMTMKWLPQAEVLRHKNIRGFVTHGGLGGIQEATAFVVPFVGIPIFADQPRNVKNCVEKGVAVSLNYKDFTADKFVSAVNDIIHDPKYKNNMMILSKKFMDRPLNPRDAAIYWIEYIITYGGDSLRSPAVRLTWWQLALLDVYGSILVAALVTIYLVKLFISALIRRIVRSKETVPLTKKKN</sequence>
<evidence type="ECO:0000256" key="1">
    <source>
        <dbReference type="ARBA" id="ARBA00009995"/>
    </source>
</evidence>
<dbReference type="KEGG" id="nlo:107225941"/>
<dbReference type="RefSeq" id="XP_046586914.1">
    <property type="nucleotide sequence ID" value="XM_046730958.1"/>
</dbReference>
<comment type="similarity">
    <text evidence="1">Belongs to the UDP-glycosyltransferase family.</text>
</comment>
<protein>
    <submittedName>
        <fullName evidence="7 8">UDP-glucosyltransferase 2</fullName>
    </submittedName>
</protein>
<keyword evidence="4" id="KW-0812">Transmembrane</keyword>
<keyword evidence="4" id="KW-1133">Transmembrane helix</keyword>
<evidence type="ECO:0000313" key="8">
    <source>
        <dbReference type="RefSeq" id="XP_046586912.1"/>
    </source>
</evidence>
<evidence type="ECO:0000313" key="9">
    <source>
        <dbReference type="RefSeq" id="XP_046586913.1"/>
    </source>
</evidence>
<evidence type="ECO:0000256" key="3">
    <source>
        <dbReference type="ARBA" id="ARBA00022679"/>
    </source>
</evidence>
<keyword evidence="2" id="KW-0328">Glycosyltransferase</keyword>
<evidence type="ECO:0000313" key="11">
    <source>
        <dbReference type="RefSeq" id="XP_046586915.1"/>
    </source>
</evidence>
<dbReference type="SUPFAM" id="SSF53756">
    <property type="entry name" value="UDP-Glycosyltransferase/glycogen phosphorylase"/>
    <property type="match status" value="1"/>
</dbReference>
<dbReference type="InterPro" id="IPR050271">
    <property type="entry name" value="UDP-glycosyltransferase"/>
</dbReference>
<dbReference type="InParanoid" id="A0A6J0C450"/>
<dbReference type="InterPro" id="IPR002213">
    <property type="entry name" value="UDP_glucos_trans"/>
</dbReference>
<dbReference type="RefSeq" id="XP_015522066.2">
    <property type="nucleotide sequence ID" value="XM_015666580.2"/>
</dbReference>
<dbReference type="GeneID" id="107225941"/>
<dbReference type="RefSeq" id="XP_046586912.1">
    <property type="nucleotide sequence ID" value="XM_046730956.1"/>
</dbReference>
<feature type="chain" id="PRO_5045019093" evidence="5">
    <location>
        <begin position="23"/>
        <end position="525"/>
    </location>
</feature>
<dbReference type="OrthoDB" id="5835829at2759"/>
<keyword evidence="6" id="KW-1185">Reference proteome</keyword>
<dbReference type="PANTHER" id="PTHR48043:SF145">
    <property type="entry name" value="FI06409P-RELATED"/>
    <property type="match status" value="1"/>
</dbReference>
<keyword evidence="3" id="KW-0808">Transferase</keyword>
<accession>A0A6J0C450</accession>
<dbReference type="Gene3D" id="3.40.50.2000">
    <property type="entry name" value="Glycogen Phosphorylase B"/>
    <property type="match status" value="2"/>
</dbReference>
<keyword evidence="4" id="KW-0472">Membrane</keyword>
<evidence type="ECO:0000256" key="4">
    <source>
        <dbReference type="SAM" id="Phobius"/>
    </source>
</evidence>
<dbReference type="CDD" id="cd03784">
    <property type="entry name" value="GT1_Gtf-like"/>
    <property type="match status" value="1"/>
</dbReference>
<proteinExistence type="inferred from homology"/>
<evidence type="ECO:0000313" key="7">
    <source>
        <dbReference type="RefSeq" id="XP_015522066.2"/>
    </source>
</evidence>
<dbReference type="Proteomes" id="UP000829291">
    <property type="component" value="Chromosome 2"/>
</dbReference>
<dbReference type="RefSeq" id="XP_046586915.1">
    <property type="nucleotide sequence ID" value="XM_046730959.1"/>
</dbReference>
<name>A0A6J0C450_NEOLC</name>
<evidence type="ECO:0000256" key="2">
    <source>
        <dbReference type="ARBA" id="ARBA00022676"/>
    </source>
</evidence>
<evidence type="ECO:0000313" key="6">
    <source>
        <dbReference type="Proteomes" id="UP000829291"/>
    </source>
</evidence>
<gene>
    <name evidence="7 8 9 10 11" type="primary">LOC107225941</name>
</gene>
<dbReference type="RefSeq" id="XP_046586913.1">
    <property type="nucleotide sequence ID" value="XM_046730957.1"/>
</dbReference>
<dbReference type="PANTHER" id="PTHR48043">
    <property type="entry name" value="EG:EG0003.4 PROTEIN-RELATED"/>
    <property type="match status" value="1"/>
</dbReference>